<keyword evidence="15" id="KW-1185">Reference proteome</keyword>
<proteinExistence type="inferred from homology"/>
<organism evidence="14 15">
    <name type="scientific">Thraustotheca clavata</name>
    <dbReference type="NCBI Taxonomy" id="74557"/>
    <lineage>
        <taxon>Eukaryota</taxon>
        <taxon>Sar</taxon>
        <taxon>Stramenopiles</taxon>
        <taxon>Oomycota</taxon>
        <taxon>Saprolegniomycetes</taxon>
        <taxon>Saprolegniales</taxon>
        <taxon>Achlyaceae</taxon>
        <taxon>Thraustotheca</taxon>
    </lineage>
</organism>
<evidence type="ECO:0000259" key="13">
    <source>
        <dbReference type="Pfam" id="PF02434"/>
    </source>
</evidence>
<dbReference type="Gene3D" id="3.90.550.50">
    <property type="match status" value="1"/>
</dbReference>
<keyword evidence="9" id="KW-0735">Signal-anchor</keyword>
<keyword evidence="12" id="KW-0732">Signal</keyword>
<dbReference type="GO" id="GO:0000166">
    <property type="term" value="F:nucleotide binding"/>
    <property type="evidence" value="ECO:0007669"/>
    <property type="project" value="UniProtKB-KW"/>
</dbReference>
<accession>A0A1V9ZQS4</accession>
<dbReference type="PANTHER" id="PTHR23033">
    <property type="entry name" value="BETA1,3-GALACTOSYLTRANSFERASE"/>
    <property type="match status" value="1"/>
</dbReference>
<dbReference type="AlphaFoldDB" id="A0A1V9ZQS4"/>
<evidence type="ECO:0000256" key="4">
    <source>
        <dbReference type="ARBA" id="ARBA00012557"/>
    </source>
</evidence>
<keyword evidence="6 14" id="KW-0808">Transferase</keyword>
<evidence type="ECO:0000256" key="5">
    <source>
        <dbReference type="ARBA" id="ARBA00022676"/>
    </source>
</evidence>
<comment type="pathway">
    <text evidence="2">Protein modification; protein glycosylation.</text>
</comment>
<evidence type="ECO:0000256" key="11">
    <source>
        <dbReference type="ARBA" id="ARBA00023136"/>
    </source>
</evidence>
<evidence type="ECO:0000256" key="6">
    <source>
        <dbReference type="ARBA" id="ARBA00022679"/>
    </source>
</evidence>
<evidence type="ECO:0000313" key="15">
    <source>
        <dbReference type="Proteomes" id="UP000243217"/>
    </source>
</evidence>
<evidence type="ECO:0000256" key="1">
    <source>
        <dbReference type="ARBA" id="ARBA00004606"/>
    </source>
</evidence>
<keyword evidence="7" id="KW-0812">Transmembrane</keyword>
<evidence type="ECO:0000256" key="12">
    <source>
        <dbReference type="SAM" id="SignalP"/>
    </source>
</evidence>
<dbReference type="STRING" id="74557.A0A1V9ZQS4"/>
<comment type="subcellular location">
    <subcellularLocation>
        <location evidence="1">Membrane</location>
        <topology evidence="1">Single-pass type II membrane protein</topology>
    </subcellularLocation>
</comment>
<protein>
    <recommendedName>
        <fullName evidence="4">N-acetylgalactosaminide beta-1,3-galactosyltransferase</fullName>
        <ecNumber evidence="4">2.4.1.122</ecNumber>
    </recommendedName>
</protein>
<keyword evidence="11" id="KW-0472">Membrane</keyword>
<reference evidence="14 15" key="1">
    <citation type="journal article" date="2014" name="Genome Biol. Evol.">
        <title>The secreted proteins of Achlya hypogyna and Thraustotheca clavata identify the ancestral oomycete secretome and reveal gene acquisitions by horizontal gene transfer.</title>
        <authorList>
            <person name="Misner I."/>
            <person name="Blouin N."/>
            <person name="Leonard G."/>
            <person name="Richards T.A."/>
            <person name="Lane C.E."/>
        </authorList>
    </citation>
    <scope>NUCLEOTIDE SEQUENCE [LARGE SCALE GENOMIC DNA]</scope>
    <source>
        <strain evidence="14 15">ATCC 34112</strain>
    </source>
</reference>
<name>A0A1V9ZQS4_9STRA</name>
<keyword evidence="8" id="KW-0547">Nucleotide-binding</keyword>
<dbReference type="EC" id="2.4.1.122" evidence="4"/>
<keyword evidence="5 14" id="KW-0328">Glycosyltransferase</keyword>
<evidence type="ECO:0000256" key="7">
    <source>
        <dbReference type="ARBA" id="ARBA00022692"/>
    </source>
</evidence>
<dbReference type="Proteomes" id="UP000243217">
    <property type="component" value="Unassembled WGS sequence"/>
</dbReference>
<evidence type="ECO:0000256" key="10">
    <source>
        <dbReference type="ARBA" id="ARBA00022989"/>
    </source>
</evidence>
<evidence type="ECO:0000313" key="14">
    <source>
        <dbReference type="EMBL" id="OQS00329.1"/>
    </source>
</evidence>
<dbReference type="PANTHER" id="PTHR23033:SF14">
    <property type="entry name" value="GLYCOPROTEIN-N-ACETYLGALACTOSAMINE 3-BETA-GALACTOSYLTRANSFERASE 1-RELATED"/>
    <property type="match status" value="1"/>
</dbReference>
<evidence type="ECO:0000256" key="3">
    <source>
        <dbReference type="ARBA" id="ARBA00006462"/>
    </source>
</evidence>
<dbReference type="Pfam" id="PF02434">
    <property type="entry name" value="Fringe"/>
    <property type="match status" value="1"/>
</dbReference>
<dbReference type="GO" id="GO:0016020">
    <property type="term" value="C:membrane"/>
    <property type="evidence" value="ECO:0007669"/>
    <property type="project" value="UniProtKB-SubCell"/>
</dbReference>
<evidence type="ECO:0000256" key="8">
    <source>
        <dbReference type="ARBA" id="ARBA00022741"/>
    </source>
</evidence>
<keyword evidence="10" id="KW-1133">Transmembrane helix</keyword>
<feature type="chain" id="PRO_5012054248" description="N-acetylgalactosaminide beta-1,3-galactosyltransferase" evidence="12">
    <location>
        <begin position="17"/>
        <end position="372"/>
    </location>
</feature>
<gene>
    <name evidence="14" type="ORF">THRCLA_06019</name>
</gene>
<feature type="domain" description="Fringe-like glycosyltransferase" evidence="13">
    <location>
        <begin position="46"/>
        <end position="252"/>
    </location>
</feature>
<comment type="caution">
    <text evidence="14">The sequence shown here is derived from an EMBL/GenBank/DDBJ whole genome shotgun (WGS) entry which is preliminary data.</text>
</comment>
<dbReference type="OrthoDB" id="414175at2759"/>
<dbReference type="InterPro" id="IPR026050">
    <property type="entry name" value="C1GALT1/C1GALT1_chp1"/>
</dbReference>
<dbReference type="InterPro" id="IPR003378">
    <property type="entry name" value="Fringe-like_glycosylTrfase"/>
</dbReference>
<comment type="similarity">
    <text evidence="3">Belongs to the glycosyltransferase 31 family. Beta3-Gal-T subfamily.</text>
</comment>
<dbReference type="EMBL" id="JNBS01001715">
    <property type="protein sequence ID" value="OQS00329.1"/>
    <property type="molecule type" value="Genomic_DNA"/>
</dbReference>
<evidence type="ECO:0000256" key="9">
    <source>
        <dbReference type="ARBA" id="ARBA00022968"/>
    </source>
</evidence>
<dbReference type="GO" id="GO:0016263">
    <property type="term" value="F:glycoprotein-N-acetylgalactosamine 3-beta-galactosyltransferase activity"/>
    <property type="evidence" value="ECO:0007669"/>
    <property type="project" value="UniProtKB-EC"/>
</dbReference>
<feature type="signal peptide" evidence="12">
    <location>
        <begin position="1"/>
        <end position="16"/>
    </location>
</feature>
<sequence>MLMLLTLLAWTSGLSSLSVREQLGEHVHALELVSVLPKPSTSFKILCWVNTFDQSHDRAASIKATWGKRCDKLVFMSNIEDKSIPTTRAKAPPTHLDLWQKHRDVVRILWREYGASYDWIFKCDDDTYVLVDNLRHYLATFNETTTKTTPLLLGQRMTLQWWELRRQFEWLHTTTLDSMSSERRWTVEDTLESTRSQGGLYYTPGGAGYVFNVPYLKLLVESLDEHYCLPDEIIPDDWAISFCMRYHGIVPLDTRDSQGRERFHQYSPERIFFESHDEEAYDHDIYQSIYQENNWFSDHFGIGWHNEFNIGKKMDMLGSVKVKQVTPVSEKQAAKSLQKFLETHHKDLDADQLNVQQDVRAQLELILSHLQK</sequence>
<evidence type="ECO:0000256" key="2">
    <source>
        <dbReference type="ARBA" id="ARBA00004922"/>
    </source>
</evidence>